<keyword evidence="6" id="KW-1185">Reference proteome</keyword>
<gene>
    <name evidence="5" type="ORF">ACFQO1_10280</name>
</gene>
<accession>A0ABW2MWE4</accession>
<dbReference type="Pfam" id="PF18962">
    <property type="entry name" value="Por_Secre_tail"/>
    <property type="match status" value="1"/>
</dbReference>
<dbReference type="InterPro" id="IPR026444">
    <property type="entry name" value="Secre_tail"/>
</dbReference>
<name>A0ABW2MWE4_9FLAO</name>
<evidence type="ECO:0000259" key="4">
    <source>
        <dbReference type="Pfam" id="PF18962"/>
    </source>
</evidence>
<feature type="chain" id="PRO_5045103547" evidence="3">
    <location>
        <begin position="21"/>
        <end position="620"/>
    </location>
</feature>
<sequence>MKLKNYIVAGLLLFAGFVLRAQESSKGEVVEINTPNHFFVTQPMTTYPKVEAKDVQKREVPRGGKSSKNLKKQTFIESVGESKTSVDPLLQENPLSRRANTPIVNFDGINLDVSPPDPTAAVGPNHVVQMTNGLWSVWDKNGVQASGFPKDINIPLGGVVSGDPVVLYDREADRWFISQFQLPDDNQFKIAVSTTPDPTGSFAVYSYDVPENDYPHYGIWGNSYVCTGNFNPSESGRFYAFNRQKMIDGDPTAEIATLTLPGYIGTGGFQAPQPVHSEGAGIAAGPAPIVWFQDDAWTGVSVDHVKVWDLSIDWSNPAGATVSTPLEIPLAPFDSFLEGTGGDSFAVLEQPGTDQRIDPIVFAMYFQAHRYNFGTHESLLFNFPVEVTDGSQISGIRWVELRRATPVAPWVLFQEGTYQDAGGESVFLSGIAMDQEGNIGMGYTKTGATTFPSLYYTGRLDGDVLGQMTVAETLIVQGTTSVLDNARYGDYSQLTRDPVDDLTFWFTGEYSGEPRKTRIASFKISETLSVDELNASSQNLVVSSKDNRIFDLQLETSGTSDILRLAVYDITGRRVFQNQVSKDTGNMYRTTIDLSNVASGTYVIEIGNAKTKLNKKILVK</sequence>
<feature type="signal peptide" evidence="3">
    <location>
        <begin position="1"/>
        <end position="20"/>
    </location>
</feature>
<reference evidence="6" key="1">
    <citation type="journal article" date="2019" name="Int. J. Syst. Evol. Microbiol.">
        <title>The Global Catalogue of Microorganisms (GCM) 10K type strain sequencing project: providing services to taxonomists for standard genome sequencing and annotation.</title>
        <authorList>
            <consortium name="The Broad Institute Genomics Platform"/>
            <consortium name="The Broad Institute Genome Sequencing Center for Infectious Disease"/>
            <person name="Wu L."/>
            <person name="Ma J."/>
        </authorList>
    </citation>
    <scope>NUCLEOTIDE SEQUENCE [LARGE SCALE GENOMIC DNA]</scope>
    <source>
        <strain evidence="6">CGMCC 1.16306</strain>
    </source>
</reference>
<evidence type="ECO:0000313" key="6">
    <source>
        <dbReference type="Proteomes" id="UP001596415"/>
    </source>
</evidence>
<evidence type="ECO:0000313" key="5">
    <source>
        <dbReference type="EMBL" id="MFC7358076.1"/>
    </source>
</evidence>
<feature type="domain" description="Secretion system C-terminal sorting" evidence="4">
    <location>
        <begin position="550"/>
        <end position="619"/>
    </location>
</feature>
<feature type="region of interest" description="Disordered" evidence="2">
    <location>
        <begin position="55"/>
        <end position="74"/>
    </location>
</feature>
<dbReference type="EMBL" id="JBHTBN010000005">
    <property type="protein sequence ID" value="MFC7358076.1"/>
    <property type="molecule type" value="Genomic_DNA"/>
</dbReference>
<dbReference type="Proteomes" id="UP001596415">
    <property type="component" value="Unassembled WGS sequence"/>
</dbReference>
<comment type="caution">
    <text evidence="5">The sequence shown here is derived from an EMBL/GenBank/DDBJ whole genome shotgun (WGS) entry which is preliminary data.</text>
</comment>
<organism evidence="5 6">
    <name type="scientific">Jejudonia soesokkakensis</name>
    <dbReference type="NCBI Taxonomy" id="1323432"/>
    <lineage>
        <taxon>Bacteria</taxon>
        <taxon>Pseudomonadati</taxon>
        <taxon>Bacteroidota</taxon>
        <taxon>Flavobacteriia</taxon>
        <taxon>Flavobacteriales</taxon>
        <taxon>Flavobacteriaceae</taxon>
        <taxon>Jejudonia</taxon>
    </lineage>
</organism>
<proteinExistence type="predicted"/>
<dbReference type="RefSeq" id="WP_380217963.1">
    <property type="nucleotide sequence ID" value="NZ_JBHTBN010000005.1"/>
</dbReference>
<evidence type="ECO:0000256" key="3">
    <source>
        <dbReference type="SAM" id="SignalP"/>
    </source>
</evidence>
<keyword evidence="1 3" id="KW-0732">Signal</keyword>
<protein>
    <submittedName>
        <fullName evidence="5">T9SS type A sorting domain-containing protein</fullName>
    </submittedName>
</protein>
<evidence type="ECO:0000256" key="2">
    <source>
        <dbReference type="SAM" id="MobiDB-lite"/>
    </source>
</evidence>
<dbReference type="NCBIfam" id="TIGR04183">
    <property type="entry name" value="Por_Secre_tail"/>
    <property type="match status" value="1"/>
</dbReference>
<evidence type="ECO:0000256" key="1">
    <source>
        <dbReference type="ARBA" id="ARBA00022729"/>
    </source>
</evidence>